<dbReference type="SUPFAM" id="SSF103473">
    <property type="entry name" value="MFS general substrate transporter"/>
    <property type="match status" value="1"/>
</dbReference>
<dbReference type="PANTHER" id="PTHR23534:SF1">
    <property type="entry name" value="MAJOR FACILITATOR SUPERFAMILY PROTEIN"/>
    <property type="match status" value="1"/>
</dbReference>
<feature type="transmembrane region" description="Helical" evidence="1">
    <location>
        <begin position="108"/>
        <end position="126"/>
    </location>
</feature>
<keyword evidence="1" id="KW-0472">Membrane</keyword>
<dbReference type="PROSITE" id="PS50850">
    <property type="entry name" value="MFS"/>
    <property type="match status" value="1"/>
</dbReference>
<dbReference type="InterPro" id="IPR020846">
    <property type="entry name" value="MFS_dom"/>
</dbReference>
<dbReference type="InterPro" id="IPR036259">
    <property type="entry name" value="MFS_trans_sf"/>
</dbReference>
<keyword evidence="1" id="KW-1133">Transmembrane helix</keyword>
<organism evidence="3">
    <name type="scientific">freshwater metagenome</name>
    <dbReference type="NCBI Taxonomy" id="449393"/>
    <lineage>
        <taxon>unclassified sequences</taxon>
        <taxon>metagenomes</taxon>
        <taxon>ecological metagenomes</taxon>
    </lineage>
</organism>
<dbReference type="InterPro" id="IPR011701">
    <property type="entry name" value="MFS"/>
</dbReference>
<feature type="transmembrane region" description="Helical" evidence="1">
    <location>
        <begin position="172"/>
        <end position="192"/>
    </location>
</feature>
<feature type="transmembrane region" description="Helical" evidence="1">
    <location>
        <begin position="77"/>
        <end position="96"/>
    </location>
</feature>
<dbReference type="GO" id="GO:0022857">
    <property type="term" value="F:transmembrane transporter activity"/>
    <property type="evidence" value="ECO:0007669"/>
    <property type="project" value="InterPro"/>
</dbReference>
<dbReference type="EMBL" id="CAEZYC010000116">
    <property type="protein sequence ID" value="CAB4719570.1"/>
    <property type="molecule type" value="Genomic_DNA"/>
</dbReference>
<dbReference type="AlphaFoldDB" id="A0A6J6R6I9"/>
<feature type="transmembrane region" description="Helical" evidence="1">
    <location>
        <begin position="204"/>
        <end position="223"/>
    </location>
</feature>
<feature type="transmembrane region" description="Helical" evidence="1">
    <location>
        <begin position="351"/>
        <end position="372"/>
    </location>
</feature>
<accession>A0A6J6R6I9</accession>
<feature type="transmembrane region" description="Helical" evidence="1">
    <location>
        <begin position="327"/>
        <end position="345"/>
    </location>
</feature>
<feature type="transmembrane region" description="Helical" evidence="1">
    <location>
        <begin position="294"/>
        <end position="315"/>
    </location>
</feature>
<feature type="transmembrane region" description="Helical" evidence="1">
    <location>
        <begin position="132"/>
        <end position="151"/>
    </location>
</feature>
<feature type="domain" description="Major facilitator superfamily (MFS) profile" evidence="2">
    <location>
        <begin position="43"/>
        <end position="441"/>
    </location>
</feature>
<protein>
    <submittedName>
        <fullName evidence="3">Unannotated protein</fullName>
    </submittedName>
</protein>
<name>A0A6J6R6I9_9ZZZZ</name>
<reference evidence="3" key="1">
    <citation type="submission" date="2020-05" db="EMBL/GenBank/DDBJ databases">
        <authorList>
            <person name="Chiriac C."/>
            <person name="Salcher M."/>
            <person name="Ghai R."/>
            <person name="Kavagutti S V."/>
        </authorList>
    </citation>
    <scope>NUCLEOTIDE SEQUENCE</scope>
</reference>
<evidence type="ECO:0000313" key="3">
    <source>
        <dbReference type="EMBL" id="CAB4719570.1"/>
    </source>
</evidence>
<evidence type="ECO:0000259" key="2">
    <source>
        <dbReference type="PROSITE" id="PS50850"/>
    </source>
</evidence>
<sequence>MVAANAGAFDLGMLVTALFNHFNRLLPMTSASVAPAHPLLKRTLQTLASAQTLSGLGYSSTVAAGSLLVASITKSEALAGLAQTFGVLGAAAMALPLANLTRRGGRRLALGSGYLIGASGAVFAIIGGTARLLPIMLLGTFLVGAASASGYQARYAAVDLASQNNRAKSLSLVVWASTIGSVIGPNLMGPFGRIADSMGLPKLTGPYLLSATMLSMGAAIIWFRLKPDPYLTSVAGHSEESSSKVKVPAKEVFAHIASRPLALLGLLAISIGHLIMVAVMVMTPVHMAHVDVSLTIIGFVISVHIAGMYAFSPIVGYLTDRLGRPQVIFIGGLILISSAIIAGTAPANNEIQLGIGLFLLGLGWSCTLIAGSTLLSESVSDHYRAPAQGTSDLIMNLSAAVGGALAGVIIAVLSYGWLCALAAMPVVYVTLLAVKRMSDSKTISS</sequence>
<gene>
    <name evidence="3" type="ORF">UFOPK2648_01355</name>
</gene>
<feature type="transmembrane region" description="Helical" evidence="1">
    <location>
        <begin position="393"/>
        <end position="409"/>
    </location>
</feature>
<proteinExistence type="predicted"/>
<dbReference type="Gene3D" id="1.20.1250.20">
    <property type="entry name" value="MFS general substrate transporter like domains"/>
    <property type="match status" value="2"/>
</dbReference>
<feature type="transmembrane region" description="Helical" evidence="1">
    <location>
        <begin position="261"/>
        <end position="282"/>
    </location>
</feature>
<evidence type="ECO:0000256" key="1">
    <source>
        <dbReference type="SAM" id="Phobius"/>
    </source>
</evidence>
<dbReference type="PANTHER" id="PTHR23534">
    <property type="entry name" value="MFS PERMEASE"/>
    <property type="match status" value="1"/>
</dbReference>
<dbReference type="Pfam" id="PF07690">
    <property type="entry name" value="MFS_1"/>
    <property type="match status" value="1"/>
</dbReference>
<keyword evidence="1" id="KW-0812">Transmembrane</keyword>